<keyword evidence="2" id="KW-1003">Cell membrane</keyword>
<reference evidence="7 8" key="1">
    <citation type="submission" date="2020-07" db="EMBL/GenBank/DDBJ databases">
        <authorList>
            <person name="Sun Q."/>
        </authorList>
    </citation>
    <scope>NUCLEOTIDE SEQUENCE [LARGE SCALE GENOMIC DNA]</scope>
    <source>
        <strain evidence="7 8">CGMCC 1.13654</strain>
    </source>
</reference>
<feature type="transmembrane region" description="Helical" evidence="6">
    <location>
        <begin position="116"/>
        <end position="143"/>
    </location>
</feature>
<dbReference type="PANTHER" id="PTHR30213:SF0">
    <property type="entry name" value="UPF0761 MEMBRANE PROTEIN YIHY"/>
    <property type="match status" value="1"/>
</dbReference>
<dbReference type="EMBL" id="JACEIB010000006">
    <property type="protein sequence ID" value="MBA2934420.1"/>
    <property type="molecule type" value="Genomic_DNA"/>
</dbReference>
<feature type="transmembrane region" description="Helical" evidence="6">
    <location>
        <begin position="230"/>
        <end position="255"/>
    </location>
</feature>
<name>A0A838L662_9SPHN</name>
<evidence type="ECO:0000256" key="1">
    <source>
        <dbReference type="ARBA" id="ARBA00004651"/>
    </source>
</evidence>
<dbReference type="AlphaFoldDB" id="A0A838L662"/>
<dbReference type="PANTHER" id="PTHR30213">
    <property type="entry name" value="INNER MEMBRANE PROTEIN YHJD"/>
    <property type="match status" value="1"/>
</dbReference>
<evidence type="ECO:0000313" key="8">
    <source>
        <dbReference type="Proteomes" id="UP000570166"/>
    </source>
</evidence>
<evidence type="ECO:0000256" key="2">
    <source>
        <dbReference type="ARBA" id="ARBA00022475"/>
    </source>
</evidence>
<comment type="subcellular location">
    <subcellularLocation>
        <location evidence="1">Cell membrane</location>
        <topology evidence="1">Multi-pass membrane protein</topology>
    </subcellularLocation>
</comment>
<gene>
    <name evidence="7" type="ORF">HZF05_09950</name>
</gene>
<evidence type="ECO:0000256" key="6">
    <source>
        <dbReference type="SAM" id="Phobius"/>
    </source>
</evidence>
<keyword evidence="3 6" id="KW-0812">Transmembrane</keyword>
<dbReference type="Proteomes" id="UP000570166">
    <property type="component" value="Unassembled WGS sequence"/>
</dbReference>
<sequence length="415" mass="43305">MAHLQDAGIVDDRTERFAESPWAIPAEGWKAVLRRSWTEASEDNIGIVAAGVSFYGFLALVPMLGAVVLTYGLVAEPKTVIHDVRAMTSVMPADAAKLIGEQLMHLVKSSDGKKGLGVLVALAIALFGARNGAGSVITALNIAYEEKEARGFVRVNLLALAMTGCAVMVALVGTVAIAALGHLEDLIPFSSGFVVAGGKVAAYVALTLVAAAGAAALYRFGPSRRKPRWIWLTPGSILTAVLWLLLTLGFGLYVARFGNYDASYGSLGAVVVMLTWLYLSSYVLLFGAELNSELEKQTVVDTTDGPARPMGEREAWAADHVVTQAADQPVPQKNETPPSAVAAFATSRGSALGLRVVGTRRVGLLSSALATAGLAALGRRGSAPKGIALLGAAAALSWIVRTGDSDAVPPVDRKT</sequence>
<organism evidence="7 8">
    <name type="scientific">Sphingomonas chungangi</name>
    <dbReference type="NCBI Taxonomy" id="2683589"/>
    <lineage>
        <taxon>Bacteria</taxon>
        <taxon>Pseudomonadati</taxon>
        <taxon>Pseudomonadota</taxon>
        <taxon>Alphaproteobacteria</taxon>
        <taxon>Sphingomonadales</taxon>
        <taxon>Sphingomonadaceae</taxon>
        <taxon>Sphingomonas</taxon>
    </lineage>
</organism>
<proteinExistence type="predicted"/>
<keyword evidence="5 6" id="KW-0472">Membrane</keyword>
<comment type="caution">
    <text evidence="7">The sequence shown here is derived from an EMBL/GenBank/DDBJ whole genome shotgun (WGS) entry which is preliminary data.</text>
</comment>
<feature type="transmembrane region" description="Helical" evidence="6">
    <location>
        <begin position="267"/>
        <end position="288"/>
    </location>
</feature>
<evidence type="ECO:0000313" key="7">
    <source>
        <dbReference type="EMBL" id="MBA2934420.1"/>
    </source>
</evidence>
<accession>A0A838L662</accession>
<protein>
    <submittedName>
        <fullName evidence="7">YihY/virulence factor BrkB family protein</fullName>
    </submittedName>
</protein>
<feature type="transmembrane region" description="Helical" evidence="6">
    <location>
        <begin position="45"/>
        <end position="74"/>
    </location>
</feature>
<keyword evidence="4 6" id="KW-1133">Transmembrane helix</keyword>
<feature type="transmembrane region" description="Helical" evidence="6">
    <location>
        <begin position="155"/>
        <end position="180"/>
    </location>
</feature>
<dbReference type="GO" id="GO:0005886">
    <property type="term" value="C:plasma membrane"/>
    <property type="evidence" value="ECO:0007669"/>
    <property type="project" value="UniProtKB-SubCell"/>
</dbReference>
<keyword evidence="8" id="KW-1185">Reference proteome</keyword>
<dbReference type="Pfam" id="PF03631">
    <property type="entry name" value="Virul_fac_BrkB"/>
    <property type="match status" value="1"/>
</dbReference>
<feature type="transmembrane region" description="Helical" evidence="6">
    <location>
        <begin position="200"/>
        <end position="218"/>
    </location>
</feature>
<evidence type="ECO:0000256" key="5">
    <source>
        <dbReference type="ARBA" id="ARBA00023136"/>
    </source>
</evidence>
<evidence type="ECO:0000256" key="4">
    <source>
        <dbReference type="ARBA" id="ARBA00022989"/>
    </source>
</evidence>
<dbReference type="NCBIfam" id="TIGR00765">
    <property type="entry name" value="yihY_not_rbn"/>
    <property type="match status" value="1"/>
</dbReference>
<dbReference type="RefSeq" id="WP_160365905.1">
    <property type="nucleotide sequence ID" value="NZ_JACEIB010000006.1"/>
</dbReference>
<evidence type="ECO:0000256" key="3">
    <source>
        <dbReference type="ARBA" id="ARBA00022692"/>
    </source>
</evidence>
<dbReference type="InterPro" id="IPR017039">
    <property type="entry name" value="Virul_fac_BrkB"/>
</dbReference>